<feature type="transmembrane region" description="Helical" evidence="1">
    <location>
        <begin position="78"/>
        <end position="97"/>
    </location>
</feature>
<feature type="transmembrane region" description="Helical" evidence="1">
    <location>
        <begin position="40"/>
        <end position="57"/>
    </location>
</feature>
<name>A0A2U8QYM7_9FLAO</name>
<keyword evidence="1" id="KW-0812">Transmembrane</keyword>
<keyword evidence="1" id="KW-0472">Membrane</keyword>
<dbReference type="EMBL" id="CP029463">
    <property type="protein sequence ID" value="AWM15169.1"/>
    <property type="molecule type" value="Genomic_DNA"/>
</dbReference>
<dbReference type="Pfam" id="PF13858">
    <property type="entry name" value="DUF4199"/>
    <property type="match status" value="1"/>
</dbReference>
<dbReference type="Proteomes" id="UP000245429">
    <property type="component" value="Chromosome"/>
</dbReference>
<sequence length="155" mass="18066">MKKFEIELKWSVIYAISYLVWMFFERFLGFHFDKANAEPLFNLLFIPIAVILYILAIKEKKKKYYNGQMDWKQGFGSGIVLSFFIALTSSIIVYITFTILSPEFFEKAIAMSKDQELAKINYNIQAFVKNNIFDKLSFGVVFAAIISYFSKTKPL</sequence>
<evidence type="ECO:0000313" key="3">
    <source>
        <dbReference type="Proteomes" id="UP000245429"/>
    </source>
</evidence>
<keyword evidence="3" id="KW-1185">Reference proteome</keyword>
<reference evidence="2 3" key="1">
    <citation type="submission" date="2018-05" db="EMBL/GenBank/DDBJ databases">
        <title>Flavobacterium sp. MEBiC07310.</title>
        <authorList>
            <person name="Baek K."/>
        </authorList>
    </citation>
    <scope>NUCLEOTIDE SEQUENCE [LARGE SCALE GENOMIC DNA]</scope>
    <source>
        <strain evidence="2 3">MEBiC07310</strain>
    </source>
</reference>
<keyword evidence="1" id="KW-1133">Transmembrane helix</keyword>
<evidence type="ECO:0000256" key="1">
    <source>
        <dbReference type="SAM" id="Phobius"/>
    </source>
</evidence>
<dbReference type="RefSeq" id="WP_109570507.1">
    <property type="nucleotide sequence ID" value="NZ_CP029463.1"/>
</dbReference>
<organism evidence="2 3">
    <name type="scientific">Flavobacterium sediminis</name>
    <dbReference type="NCBI Taxonomy" id="2201181"/>
    <lineage>
        <taxon>Bacteria</taxon>
        <taxon>Pseudomonadati</taxon>
        <taxon>Bacteroidota</taxon>
        <taxon>Flavobacteriia</taxon>
        <taxon>Flavobacteriales</taxon>
        <taxon>Flavobacteriaceae</taxon>
        <taxon>Flavobacterium</taxon>
    </lineage>
</organism>
<dbReference type="OrthoDB" id="5766000at2"/>
<accession>A0A2U8QYM7</accession>
<feature type="transmembrane region" description="Helical" evidence="1">
    <location>
        <begin position="12"/>
        <end position="28"/>
    </location>
</feature>
<evidence type="ECO:0000313" key="2">
    <source>
        <dbReference type="EMBL" id="AWM15169.1"/>
    </source>
</evidence>
<protein>
    <submittedName>
        <fullName evidence="2">DUF4199 domain-containing protein</fullName>
    </submittedName>
</protein>
<dbReference type="KEGG" id="fse:DI487_15755"/>
<gene>
    <name evidence="2" type="ORF">DI487_15755</name>
</gene>
<dbReference type="InterPro" id="IPR025250">
    <property type="entry name" value="DUF4199"/>
</dbReference>
<proteinExistence type="predicted"/>
<dbReference type="AlphaFoldDB" id="A0A2U8QYM7"/>